<comment type="subcellular location">
    <subcellularLocation>
        <location evidence="1">Membrane</location>
        <topology evidence="1">Multi-pass membrane protein</topology>
    </subcellularLocation>
</comment>
<dbReference type="OrthoDB" id="6428174at2759"/>
<feature type="transmembrane region" description="Helical" evidence="6">
    <location>
        <begin position="196"/>
        <end position="222"/>
    </location>
</feature>
<feature type="transmembrane region" description="Helical" evidence="6">
    <location>
        <begin position="76"/>
        <end position="97"/>
    </location>
</feature>
<reference evidence="7 8" key="1">
    <citation type="submission" date="2015-04" db="EMBL/GenBank/DDBJ databases">
        <title>Complete genome sequence of Schizopora paradoxa KUC8140, a cosmopolitan wood degrader in East Asia.</title>
        <authorList>
            <consortium name="DOE Joint Genome Institute"/>
            <person name="Min B."/>
            <person name="Park H."/>
            <person name="Jang Y."/>
            <person name="Kim J.-J."/>
            <person name="Kim K.H."/>
            <person name="Pangilinan J."/>
            <person name="Lipzen A."/>
            <person name="Riley R."/>
            <person name="Grigoriev I.V."/>
            <person name="Spatafora J.W."/>
            <person name="Choi I.-G."/>
        </authorList>
    </citation>
    <scope>NUCLEOTIDE SEQUENCE [LARGE SCALE GENOMIC DNA]</scope>
    <source>
        <strain evidence="7 8">KUC8140</strain>
    </source>
</reference>
<dbReference type="GO" id="GO:0016020">
    <property type="term" value="C:membrane"/>
    <property type="evidence" value="ECO:0007669"/>
    <property type="project" value="UniProtKB-SubCell"/>
</dbReference>
<feature type="transmembrane region" description="Helical" evidence="6">
    <location>
        <begin position="129"/>
        <end position="149"/>
    </location>
</feature>
<evidence type="ECO:0000313" key="8">
    <source>
        <dbReference type="Proteomes" id="UP000053477"/>
    </source>
</evidence>
<feature type="transmembrane region" description="Helical" evidence="6">
    <location>
        <begin position="103"/>
        <end position="122"/>
    </location>
</feature>
<evidence type="ECO:0000256" key="1">
    <source>
        <dbReference type="ARBA" id="ARBA00004141"/>
    </source>
</evidence>
<feature type="transmembrane region" description="Helical" evidence="6">
    <location>
        <begin position="31"/>
        <end position="51"/>
    </location>
</feature>
<dbReference type="InParanoid" id="A0A0H2RUV3"/>
<feature type="transmembrane region" description="Helical" evidence="6">
    <location>
        <begin position="234"/>
        <end position="254"/>
    </location>
</feature>
<dbReference type="PANTHER" id="PTHR12570">
    <property type="match status" value="1"/>
</dbReference>
<evidence type="ECO:0000256" key="6">
    <source>
        <dbReference type="SAM" id="Phobius"/>
    </source>
</evidence>
<dbReference type="InterPro" id="IPR037185">
    <property type="entry name" value="EmrE-like"/>
</dbReference>
<gene>
    <name evidence="7" type="ORF">SCHPADRAFT_938738</name>
</gene>
<dbReference type="Pfam" id="PF05653">
    <property type="entry name" value="Mg_trans_NIPA"/>
    <property type="match status" value="1"/>
</dbReference>
<feature type="compositionally biased region" description="Acidic residues" evidence="5">
    <location>
        <begin position="643"/>
        <end position="657"/>
    </location>
</feature>
<feature type="compositionally biased region" description="Low complexity" evidence="5">
    <location>
        <begin position="516"/>
        <end position="528"/>
    </location>
</feature>
<feature type="region of interest" description="Disordered" evidence="5">
    <location>
        <begin position="495"/>
        <end position="536"/>
    </location>
</feature>
<feature type="transmembrane region" description="Helical" evidence="6">
    <location>
        <begin position="266"/>
        <end position="286"/>
    </location>
</feature>
<keyword evidence="3 6" id="KW-1133">Transmembrane helix</keyword>
<dbReference type="PANTHER" id="PTHR12570:SF92">
    <property type="entry name" value="SPICHTHYIN, ISOFORM B"/>
    <property type="match status" value="1"/>
</dbReference>
<dbReference type="Proteomes" id="UP000053477">
    <property type="component" value="Unassembled WGS sequence"/>
</dbReference>
<dbReference type="InterPro" id="IPR008521">
    <property type="entry name" value="Mg_trans_NIPA"/>
</dbReference>
<keyword evidence="2 6" id="KW-0812">Transmembrane</keyword>
<feature type="region of interest" description="Disordered" evidence="5">
    <location>
        <begin position="560"/>
        <end position="674"/>
    </location>
</feature>
<evidence type="ECO:0000256" key="5">
    <source>
        <dbReference type="SAM" id="MobiDB-lite"/>
    </source>
</evidence>
<dbReference type="EMBL" id="KQ085930">
    <property type="protein sequence ID" value="KLO15377.1"/>
    <property type="molecule type" value="Genomic_DNA"/>
</dbReference>
<sequence length="674" mass="72454">MSTSVSSTVSATASASTSAVASTVTVSSNLKVVGIILAVASGVLIGSSFVFKKKGLIRSQTGGELGEGVGYLKSPLWWTGMIMMILGELCNFAAYAFVEALVVTPMGALSVVICAILSSLFLNEKLSFFGWLGCALCLIGSTIIALNGPQEASVGQITEFQKLFLAPGFLVYIGVLISASLVIIFYFAPKHGKKSMLWYIGVCSMIGGISVSVTTGLGAAIVTTAMGDNQFKHWFIYFLFVFVAVTLITEVYYLNRALALFNTAMVTPTYYVIFSFCSMVTTVVLFQGLKASATQIITIVLAFSVICCGITILQMSKIDPRELGNKLDRRSTLLLQAARSNTARYEEKDLAAIEDPGIDAIRGSMGVFGSIIRERSARRLSQSSKGTGNFSNGSYGLPSNPRPQNRDPYSGMQRHQLYDAPVPSFSGDGISDRASVATSAPRTPTIKFGTEEVVHKYRPTGAGDASATHERRDVINRTASPNPLGLQPIAEASVDGLPLHQPSPQPAFATSPAAELSSSRFLSPSPKSAPATLFPPGNPGIGNVQLVDPFEKLPATAGASTFGSVGKFGDRNRLSSTQPLPQRSRFSDMDEDDEGWRRDSQSHRVQAPRHSRVASDRRGYPRNEDDREESISLVQDASLRDDVGDDNEYDNVDDDDIREGGIRLVGQSSDGRRF</sequence>
<organism evidence="7 8">
    <name type="scientific">Schizopora paradoxa</name>
    <dbReference type="NCBI Taxonomy" id="27342"/>
    <lineage>
        <taxon>Eukaryota</taxon>
        <taxon>Fungi</taxon>
        <taxon>Dikarya</taxon>
        <taxon>Basidiomycota</taxon>
        <taxon>Agaricomycotina</taxon>
        <taxon>Agaricomycetes</taxon>
        <taxon>Hymenochaetales</taxon>
        <taxon>Schizoporaceae</taxon>
        <taxon>Schizopora</taxon>
    </lineage>
</organism>
<keyword evidence="8" id="KW-1185">Reference proteome</keyword>
<evidence type="ECO:0000256" key="2">
    <source>
        <dbReference type="ARBA" id="ARBA00022692"/>
    </source>
</evidence>
<dbReference type="AlphaFoldDB" id="A0A0H2RUV3"/>
<feature type="compositionally biased region" description="Polar residues" evidence="5">
    <location>
        <begin position="379"/>
        <end position="394"/>
    </location>
</feature>
<proteinExistence type="predicted"/>
<dbReference type="SUPFAM" id="SSF103481">
    <property type="entry name" value="Multidrug resistance efflux transporter EmrE"/>
    <property type="match status" value="1"/>
</dbReference>
<evidence type="ECO:0000256" key="3">
    <source>
        <dbReference type="ARBA" id="ARBA00022989"/>
    </source>
</evidence>
<name>A0A0H2RUV3_9AGAM</name>
<feature type="transmembrane region" description="Helical" evidence="6">
    <location>
        <begin position="292"/>
        <end position="313"/>
    </location>
</feature>
<protein>
    <submittedName>
        <fullName evidence="7">DUF803-domain-containing protein</fullName>
    </submittedName>
</protein>
<accession>A0A0H2RUV3</accession>
<feature type="region of interest" description="Disordered" evidence="5">
    <location>
        <begin position="378"/>
        <end position="471"/>
    </location>
</feature>
<dbReference type="GO" id="GO:0015095">
    <property type="term" value="F:magnesium ion transmembrane transporter activity"/>
    <property type="evidence" value="ECO:0007669"/>
    <property type="project" value="InterPro"/>
</dbReference>
<feature type="compositionally biased region" description="Basic and acidic residues" evidence="5">
    <location>
        <begin position="613"/>
        <end position="625"/>
    </location>
</feature>
<keyword evidence="4 6" id="KW-0472">Membrane</keyword>
<evidence type="ECO:0000256" key="4">
    <source>
        <dbReference type="ARBA" id="ARBA00023136"/>
    </source>
</evidence>
<evidence type="ECO:0000313" key="7">
    <source>
        <dbReference type="EMBL" id="KLO15377.1"/>
    </source>
</evidence>
<feature type="transmembrane region" description="Helical" evidence="6">
    <location>
        <begin position="169"/>
        <end position="189"/>
    </location>
</feature>